<feature type="transmembrane region" description="Helical" evidence="7">
    <location>
        <begin position="133"/>
        <end position="155"/>
    </location>
</feature>
<evidence type="ECO:0000256" key="7">
    <source>
        <dbReference type="RuleBase" id="RU363032"/>
    </source>
</evidence>
<organism evidence="9 10">
    <name type="scientific">Fusicatenibacter saccharivorans</name>
    <dbReference type="NCBI Taxonomy" id="1150298"/>
    <lineage>
        <taxon>Bacteria</taxon>
        <taxon>Bacillati</taxon>
        <taxon>Bacillota</taxon>
        <taxon>Clostridia</taxon>
        <taxon>Lachnospirales</taxon>
        <taxon>Lachnospiraceae</taxon>
        <taxon>Fusicatenibacter</taxon>
    </lineage>
</organism>
<evidence type="ECO:0000313" key="9">
    <source>
        <dbReference type="EMBL" id="NSE17791.1"/>
    </source>
</evidence>
<protein>
    <submittedName>
        <fullName evidence="9">Carbohydrate ABC transporter permease</fullName>
    </submittedName>
</protein>
<evidence type="ECO:0000256" key="4">
    <source>
        <dbReference type="ARBA" id="ARBA00022692"/>
    </source>
</evidence>
<keyword evidence="10" id="KW-1185">Reference proteome</keyword>
<keyword evidence="2 7" id="KW-0813">Transport</keyword>
<keyword evidence="6 7" id="KW-0472">Membrane</keyword>
<feature type="transmembrane region" description="Helical" evidence="7">
    <location>
        <begin position="181"/>
        <end position="201"/>
    </location>
</feature>
<proteinExistence type="inferred from homology"/>
<reference evidence="9 10" key="1">
    <citation type="journal article" date="2020" name="Cell Host Microbe">
        <title>Functional and Genomic Variation between Human-Derived Isolates of Lachnospiraceae Reveals Inter- and Intra-Species Diversity.</title>
        <authorList>
            <person name="Sorbara M.T."/>
            <person name="Littmann E.R."/>
            <person name="Fontana E."/>
            <person name="Moody T.U."/>
            <person name="Kohout C.E."/>
            <person name="Gjonbalaj M."/>
            <person name="Eaton V."/>
            <person name="Seok R."/>
            <person name="Leiner I.M."/>
            <person name="Pamer E.G."/>
        </authorList>
    </citation>
    <scope>NUCLEOTIDE SEQUENCE [LARGE SCALE GENOMIC DNA]</scope>
    <source>
        <strain evidence="9 10">MSK.14.54</strain>
    </source>
</reference>
<dbReference type="EMBL" id="JAAITQ010000048">
    <property type="protein sequence ID" value="NSE17791.1"/>
    <property type="molecule type" value="Genomic_DNA"/>
</dbReference>
<evidence type="ECO:0000259" key="8">
    <source>
        <dbReference type="PROSITE" id="PS50928"/>
    </source>
</evidence>
<dbReference type="PANTHER" id="PTHR43744">
    <property type="entry name" value="ABC TRANSPORTER PERMEASE PROTEIN MG189-RELATED-RELATED"/>
    <property type="match status" value="1"/>
</dbReference>
<feature type="transmembrane region" description="Helical" evidence="7">
    <location>
        <begin position="37"/>
        <end position="55"/>
    </location>
</feature>
<evidence type="ECO:0000256" key="5">
    <source>
        <dbReference type="ARBA" id="ARBA00022989"/>
    </source>
</evidence>
<evidence type="ECO:0000256" key="1">
    <source>
        <dbReference type="ARBA" id="ARBA00004651"/>
    </source>
</evidence>
<accession>A0ABX2GHD4</accession>
<dbReference type="InterPro" id="IPR035906">
    <property type="entry name" value="MetI-like_sf"/>
</dbReference>
<evidence type="ECO:0000256" key="6">
    <source>
        <dbReference type="ARBA" id="ARBA00023136"/>
    </source>
</evidence>
<dbReference type="Pfam" id="PF00528">
    <property type="entry name" value="BPD_transp_1"/>
    <property type="match status" value="1"/>
</dbReference>
<comment type="caution">
    <text evidence="9">The sequence shown here is derived from an EMBL/GenBank/DDBJ whole genome shotgun (WGS) entry which is preliminary data.</text>
</comment>
<name>A0ABX2GHD4_9FIRM</name>
<feature type="transmembrane region" description="Helical" evidence="7">
    <location>
        <begin position="236"/>
        <end position="253"/>
    </location>
</feature>
<sequence length="335" mass="37970">MSKKTKTAYQTIGFWERNRRSQGYLLKKTVRNIVYKIARAALLFGMCFMILQPILNKISISFMAEEDLYNPMIIAIPEHFTKANYELAAQFMSYGTSIINTIVVSLTIAVLQIAVCTLVGYGFARFDFPLKKFWFLCVMLVIVVPPQTISTSLYLHFRYFDLFGIIEAVTGSSLNLRDSVLPYYLMSAGCMGLKNGLYIFMIRQYFRNIPKELEEAAYVDGCGTLKTFVRIMLPDAKPILTSCFLFAFVWQWTDKFYSKMFLGNIKLLSTQLAMIADRLDFYIVNTLGNPAGASIGYTNCITSTGTLMVIVPLLILYLFAQKGFVESLSTSGIKM</sequence>
<dbReference type="Gene3D" id="1.10.3720.10">
    <property type="entry name" value="MetI-like"/>
    <property type="match status" value="1"/>
</dbReference>
<gene>
    <name evidence="9" type="ORF">G5B05_15685</name>
</gene>
<comment type="similarity">
    <text evidence="7">Belongs to the binding-protein-dependent transport system permease family.</text>
</comment>
<dbReference type="InterPro" id="IPR000515">
    <property type="entry name" value="MetI-like"/>
</dbReference>
<keyword evidence="3" id="KW-1003">Cell membrane</keyword>
<feature type="domain" description="ABC transmembrane type-1" evidence="8">
    <location>
        <begin position="98"/>
        <end position="319"/>
    </location>
</feature>
<evidence type="ECO:0000256" key="2">
    <source>
        <dbReference type="ARBA" id="ARBA00022448"/>
    </source>
</evidence>
<keyword evidence="5 7" id="KW-1133">Transmembrane helix</keyword>
<evidence type="ECO:0000256" key="3">
    <source>
        <dbReference type="ARBA" id="ARBA00022475"/>
    </source>
</evidence>
<evidence type="ECO:0000313" key="10">
    <source>
        <dbReference type="Proteomes" id="UP000768180"/>
    </source>
</evidence>
<dbReference type="RefSeq" id="WP_117762231.1">
    <property type="nucleotide sequence ID" value="NZ_JAJBPK010000028.1"/>
</dbReference>
<dbReference type="PANTHER" id="PTHR43744:SF8">
    <property type="entry name" value="SN-GLYCEROL-3-PHOSPHATE TRANSPORT SYSTEM PERMEASE PROTEIN UGPE"/>
    <property type="match status" value="1"/>
</dbReference>
<feature type="transmembrane region" description="Helical" evidence="7">
    <location>
        <begin position="98"/>
        <end position="121"/>
    </location>
</feature>
<keyword evidence="4 7" id="KW-0812">Transmembrane</keyword>
<dbReference type="SUPFAM" id="SSF161098">
    <property type="entry name" value="MetI-like"/>
    <property type="match status" value="1"/>
</dbReference>
<comment type="subcellular location">
    <subcellularLocation>
        <location evidence="1 7">Cell membrane</location>
        <topology evidence="1 7">Multi-pass membrane protein</topology>
    </subcellularLocation>
</comment>
<dbReference type="PROSITE" id="PS50928">
    <property type="entry name" value="ABC_TM1"/>
    <property type="match status" value="1"/>
</dbReference>
<dbReference type="Proteomes" id="UP000768180">
    <property type="component" value="Unassembled WGS sequence"/>
</dbReference>
<feature type="transmembrane region" description="Helical" evidence="7">
    <location>
        <begin position="295"/>
        <end position="319"/>
    </location>
</feature>
<dbReference type="CDD" id="cd06261">
    <property type="entry name" value="TM_PBP2"/>
    <property type="match status" value="1"/>
</dbReference>